<dbReference type="Proteomes" id="UP000800038">
    <property type="component" value="Unassembled WGS sequence"/>
</dbReference>
<protein>
    <submittedName>
        <fullName evidence="1">Uncharacterized protein</fullName>
    </submittedName>
</protein>
<reference evidence="1" key="1">
    <citation type="journal article" date="2020" name="Stud. Mycol.">
        <title>101 Dothideomycetes genomes: a test case for predicting lifestyles and emergence of pathogens.</title>
        <authorList>
            <person name="Haridas S."/>
            <person name="Albert R."/>
            <person name="Binder M."/>
            <person name="Bloem J."/>
            <person name="Labutti K."/>
            <person name="Salamov A."/>
            <person name="Andreopoulos B."/>
            <person name="Baker S."/>
            <person name="Barry K."/>
            <person name="Bills G."/>
            <person name="Bluhm B."/>
            <person name="Cannon C."/>
            <person name="Castanera R."/>
            <person name="Culley D."/>
            <person name="Daum C."/>
            <person name="Ezra D."/>
            <person name="Gonzalez J."/>
            <person name="Henrissat B."/>
            <person name="Kuo A."/>
            <person name="Liang C."/>
            <person name="Lipzen A."/>
            <person name="Lutzoni F."/>
            <person name="Magnuson J."/>
            <person name="Mondo S."/>
            <person name="Nolan M."/>
            <person name="Ohm R."/>
            <person name="Pangilinan J."/>
            <person name="Park H.-J."/>
            <person name="Ramirez L."/>
            <person name="Alfaro M."/>
            <person name="Sun H."/>
            <person name="Tritt A."/>
            <person name="Yoshinaga Y."/>
            <person name="Zwiers L.-H."/>
            <person name="Turgeon B."/>
            <person name="Goodwin S."/>
            <person name="Spatafora J."/>
            <person name="Crous P."/>
            <person name="Grigoriev I."/>
        </authorList>
    </citation>
    <scope>NUCLEOTIDE SEQUENCE</scope>
    <source>
        <strain evidence="1">CBS 161.51</strain>
    </source>
</reference>
<accession>A0A6A5STS4</accession>
<feature type="non-terminal residue" evidence="1">
    <location>
        <position position="1"/>
    </location>
</feature>
<sequence length="81" mass="8682">EGLAEVITNKSVMRSARLVVQTWLYSLRATSSPASAAGAGYAAGSSAWQEQEQQEALTCIGLNPVSDMNSAWQTRRHQLSG</sequence>
<evidence type="ECO:0000313" key="2">
    <source>
        <dbReference type="Proteomes" id="UP000800038"/>
    </source>
</evidence>
<dbReference type="AlphaFoldDB" id="A0A6A5STS4"/>
<dbReference type="EMBL" id="ML976062">
    <property type="protein sequence ID" value="KAF1940477.1"/>
    <property type="molecule type" value="Genomic_DNA"/>
</dbReference>
<name>A0A6A5STS4_9PLEO</name>
<gene>
    <name evidence="1" type="ORF">EJ02DRAFT_455994</name>
</gene>
<organism evidence="1 2">
    <name type="scientific">Clathrospora elynae</name>
    <dbReference type="NCBI Taxonomy" id="706981"/>
    <lineage>
        <taxon>Eukaryota</taxon>
        <taxon>Fungi</taxon>
        <taxon>Dikarya</taxon>
        <taxon>Ascomycota</taxon>
        <taxon>Pezizomycotina</taxon>
        <taxon>Dothideomycetes</taxon>
        <taxon>Pleosporomycetidae</taxon>
        <taxon>Pleosporales</taxon>
        <taxon>Diademaceae</taxon>
        <taxon>Clathrospora</taxon>
    </lineage>
</organism>
<keyword evidence="2" id="KW-1185">Reference proteome</keyword>
<evidence type="ECO:0000313" key="1">
    <source>
        <dbReference type="EMBL" id="KAF1940477.1"/>
    </source>
</evidence>
<proteinExistence type="predicted"/>